<dbReference type="EMBL" id="VEVO01000018">
    <property type="protein sequence ID" value="KAF0027971.1"/>
    <property type="molecule type" value="Genomic_DNA"/>
</dbReference>
<evidence type="ECO:0000313" key="1">
    <source>
        <dbReference type="EMBL" id="KAF0027971.1"/>
    </source>
</evidence>
<gene>
    <name evidence="1" type="ORF">F2P81_020712</name>
</gene>
<organism evidence="1 2">
    <name type="scientific">Scophthalmus maximus</name>
    <name type="common">Turbot</name>
    <name type="synonym">Psetta maxima</name>
    <dbReference type="NCBI Taxonomy" id="52904"/>
    <lineage>
        <taxon>Eukaryota</taxon>
        <taxon>Metazoa</taxon>
        <taxon>Chordata</taxon>
        <taxon>Craniata</taxon>
        <taxon>Vertebrata</taxon>
        <taxon>Euteleostomi</taxon>
        <taxon>Actinopterygii</taxon>
        <taxon>Neopterygii</taxon>
        <taxon>Teleostei</taxon>
        <taxon>Neoteleostei</taxon>
        <taxon>Acanthomorphata</taxon>
        <taxon>Carangaria</taxon>
        <taxon>Pleuronectiformes</taxon>
        <taxon>Pleuronectoidei</taxon>
        <taxon>Scophthalmidae</taxon>
        <taxon>Scophthalmus</taxon>
    </lineage>
</organism>
<protein>
    <submittedName>
        <fullName evidence="1">Uncharacterized protein</fullName>
    </submittedName>
</protein>
<dbReference type="AlphaFoldDB" id="A0A6A4SA46"/>
<name>A0A6A4SA46_SCOMX</name>
<reference evidence="1 2" key="1">
    <citation type="submission" date="2019-06" db="EMBL/GenBank/DDBJ databases">
        <title>Draft genomes of female and male turbot (Scophthalmus maximus).</title>
        <authorList>
            <person name="Xu H."/>
            <person name="Xu X.-W."/>
            <person name="Shao C."/>
            <person name="Chen S."/>
        </authorList>
    </citation>
    <scope>NUCLEOTIDE SEQUENCE [LARGE SCALE GENOMIC DNA]</scope>
    <source>
        <strain evidence="1">Ysfricsl-2016a</strain>
        <tissue evidence="1">Blood</tissue>
    </source>
</reference>
<accession>A0A6A4SA46</accession>
<sequence>MEHSQELWLKSTFVEPKVDSTQKVPVVFTACSRDLISLPRSSIAPSTHRLTSLRQPTGGKERQLGDVCIDLIAMLHRSEQGQRYTNVNFSGHCEVQKSEVQDFVSEHRLSHTFAAKDASCVVS</sequence>
<proteinExistence type="predicted"/>
<comment type="caution">
    <text evidence="1">The sequence shown here is derived from an EMBL/GenBank/DDBJ whole genome shotgun (WGS) entry which is preliminary data.</text>
</comment>
<evidence type="ECO:0000313" key="2">
    <source>
        <dbReference type="Proteomes" id="UP000438429"/>
    </source>
</evidence>
<dbReference type="Proteomes" id="UP000438429">
    <property type="component" value="Unassembled WGS sequence"/>
</dbReference>